<reference evidence="2 3" key="1">
    <citation type="journal article" date="2020" name="Phytopathology">
        <title>Genome Sequence Resources of Colletotrichum truncatum, C. plurivorum, C. musicola, and C. sojae: Four Species Pathogenic to Soybean (Glycine max).</title>
        <authorList>
            <person name="Rogerio F."/>
            <person name="Boufleur T.R."/>
            <person name="Ciampi-Guillardi M."/>
            <person name="Sukno S.A."/>
            <person name="Thon M.R."/>
            <person name="Massola Junior N.S."/>
            <person name="Baroncelli R."/>
        </authorList>
    </citation>
    <scope>NUCLEOTIDE SEQUENCE [LARGE SCALE GENOMIC DNA]</scope>
    <source>
        <strain evidence="2 3">LFN0009</strain>
    </source>
</reference>
<proteinExistence type="predicted"/>
<accession>A0A8H6J2U2</accession>
<dbReference type="PANTHER" id="PTHR35567:SF3">
    <property type="entry name" value="MALATE DEHYDROGENASE"/>
    <property type="match status" value="1"/>
</dbReference>
<dbReference type="Pfam" id="PF11937">
    <property type="entry name" value="DUF3455"/>
    <property type="match status" value="1"/>
</dbReference>
<sequence length="256" mass="26045">MLAKSFVVLATLALASAGPVQRRQCSSKPTAPTLPVNGNGLELPAPAENLVLKHIALGHGIQNYTCTSVNGSTSLTANPTGALAALYDATAFYPSQGAADTIPLDAFNALPTNAVWASKLPLTSDGSTKFGASSSAPFPSPGEDLALPGLKALPYLGVHFFDAKGTPTFKVGGDGGDIFSGGKLNGTKAPASADVGPEKTGAVDWLLLGDKNGASKGVTVIYRVVTAGGVAHQCTTLGATDSVPYATYYWMYGPKS</sequence>
<dbReference type="InterPro" id="IPR021851">
    <property type="entry name" value="DUF3455"/>
</dbReference>
<dbReference type="EMBL" id="WIGN01000194">
    <property type="protein sequence ID" value="KAF6804966.1"/>
    <property type="molecule type" value="Genomic_DNA"/>
</dbReference>
<organism evidence="2 3">
    <name type="scientific">Colletotrichum sojae</name>
    <dbReference type="NCBI Taxonomy" id="2175907"/>
    <lineage>
        <taxon>Eukaryota</taxon>
        <taxon>Fungi</taxon>
        <taxon>Dikarya</taxon>
        <taxon>Ascomycota</taxon>
        <taxon>Pezizomycotina</taxon>
        <taxon>Sordariomycetes</taxon>
        <taxon>Hypocreomycetidae</taxon>
        <taxon>Glomerellales</taxon>
        <taxon>Glomerellaceae</taxon>
        <taxon>Colletotrichum</taxon>
        <taxon>Colletotrichum orchidearum species complex</taxon>
    </lineage>
</organism>
<keyword evidence="3" id="KW-1185">Reference proteome</keyword>
<evidence type="ECO:0000313" key="2">
    <source>
        <dbReference type="EMBL" id="KAF6804966.1"/>
    </source>
</evidence>
<dbReference type="AlphaFoldDB" id="A0A8H6J2U2"/>
<feature type="signal peptide" evidence="1">
    <location>
        <begin position="1"/>
        <end position="17"/>
    </location>
</feature>
<comment type="caution">
    <text evidence="2">The sequence shown here is derived from an EMBL/GenBank/DDBJ whole genome shotgun (WGS) entry which is preliminary data.</text>
</comment>
<dbReference type="PANTHER" id="PTHR35567">
    <property type="entry name" value="MALATE DEHYDROGENASE (AFU_ORTHOLOGUE AFUA_2G13800)"/>
    <property type="match status" value="1"/>
</dbReference>
<protein>
    <submittedName>
        <fullName evidence="2">Malate dehydrogenase</fullName>
    </submittedName>
</protein>
<evidence type="ECO:0000256" key="1">
    <source>
        <dbReference type="SAM" id="SignalP"/>
    </source>
</evidence>
<gene>
    <name evidence="2" type="ORF">CSOJ01_09809</name>
</gene>
<name>A0A8H6J2U2_9PEZI</name>
<keyword evidence="1" id="KW-0732">Signal</keyword>
<feature type="chain" id="PRO_5034890054" evidence="1">
    <location>
        <begin position="18"/>
        <end position="256"/>
    </location>
</feature>
<evidence type="ECO:0000313" key="3">
    <source>
        <dbReference type="Proteomes" id="UP000652219"/>
    </source>
</evidence>
<dbReference type="Proteomes" id="UP000652219">
    <property type="component" value="Unassembled WGS sequence"/>
</dbReference>